<evidence type="ECO:0000256" key="2">
    <source>
        <dbReference type="SAM" id="Phobius"/>
    </source>
</evidence>
<feature type="region of interest" description="Disordered" evidence="1">
    <location>
        <begin position="181"/>
        <end position="242"/>
    </location>
</feature>
<name>A0A8T0HAP8_CERPU</name>
<reference evidence="3 4" key="1">
    <citation type="submission" date="2020-06" db="EMBL/GenBank/DDBJ databases">
        <title>WGS assembly of Ceratodon purpureus strain R40.</title>
        <authorList>
            <person name="Carey S.B."/>
            <person name="Jenkins J."/>
            <person name="Shu S."/>
            <person name="Lovell J.T."/>
            <person name="Sreedasyam A."/>
            <person name="Maumus F."/>
            <person name="Tiley G.P."/>
            <person name="Fernandez-Pozo N."/>
            <person name="Barry K."/>
            <person name="Chen C."/>
            <person name="Wang M."/>
            <person name="Lipzen A."/>
            <person name="Daum C."/>
            <person name="Saski C.A."/>
            <person name="Payton A.C."/>
            <person name="Mcbreen J.C."/>
            <person name="Conrad R.E."/>
            <person name="Kollar L.M."/>
            <person name="Olsson S."/>
            <person name="Huttunen S."/>
            <person name="Landis J.B."/>
            <person name="Wickett N.J."/>
            <person name="Johnson M.G."/>
            <person name="Rensing S.A."/>
            <person name="Grimwood J."/>
            <person name="Schmutz J."/>
            <person name="Mcdaniel S.F."/>
        </authorList>
    </citation>
    <scope>NUCLEOTIDE SEQUENCE [LARGE SCALE GENOMIC DNA]</scope>
    <source>
        <strain evidence="3 4">R40</strain>
    </source>
</reference>
<accession>A0A8T0HAP8</accession>
<dbReference type="Pfam" id="PF02466">
    <property type="entry name" value="Tim17"/>
    <property type="match status" value="1"/>
</dbReference>
<dbReference type="OrthoDB" id="1922851at2759"/>
<organism evidence="3 4">
    <name type="scientific">Ceratodon purpureus</name>
    <name type="common">Fire moss</name>
    <name type="synonym">Dicranum purpureum</name>
    <dbReference type="NCBI Taxonomy" id="3225"/>
    <lineage>
        <taxon>Eukaryota</taxon>
        <taxon>Viridiplantae</taxon>
        <taxon>Streptophyta</taxon>
        <taxon>Embryophyta</taxon>
        <taxon>Bryophyta</taxon>
        <taxon>Bryophytina</taxon>
        <taxon>Bryopsida</taxon>
        <taxon>Dicranidae</taxon>
        <taxon>Pseudoditrichales</taxon>
        <taxon>Ditrichaceae</taxon>
        <taxon>Ceratodon</taxon>
    </lineage>
</organism>
<keyword evidence="2" id="KW-0472">Membrane</keyword>
<evidence type="ECO:0000256" key="1">
    <source>
        <dbReference type="SAM" id="MobiDB-lite"/>
    </source>
</evidence>
<keyword evidence="2" id="KW-1133">Transmembrane helix</keyword>
<evidence type="ECO:0000313" key="4">
    <source>
        <dbReference type="Proteomes" id="UP000822688"/>
    </source>
</evidence>
<evidence type="ECO:0000313" key="3">
    <source>
        <dbReference type="EMBL" id="KAG0568841.1"/>
    </source>
</evidence>
<gene>
    <name evidence="3" type="ORF">KC19_6G048500</name>
</gene>
<keyword evidence="2" id="KW-0812">Transmembrane</keyword>
<sequence>MGERRGEAGSEFRQDYGQAQRPERVAAGHQHSSQSCSAKATSGFVSGTMLGAATSGLTGMARAAQLQIRFPAAVQAVIGATIVGGLSFGVALGTYQGLACGIRQVRGVDDIKNPMMAGAIVGAMSELPVFLRSKVITKADVLAAEQGLHVVRPRPRFLFNAAAGAVICGLFYTMGDALKQAPLPKPQGSPQPPPAPTRGSNEGQELETWGSLESQENDGDWVITEPPSGEVLESEDLSWGTK</sequence>
<feature type="transmembrane region" description="Helical" evidence="2">
    <location>
        <begin position="157"/>
        <end position="175"/>
    </location>
</feature>
<feature type="compositionally biased region" description="Pro residues" evidence="1">
    <location>
        <begin position="183"/>
        <end position="196"/>
    </location>
</feature>
<dbReference type="EMBL" id="CM026427">
    <property type="protein sequence ID" value="KAG0568841.1"/>
    <property type="molecule type" value="Genomic_DNA"/>
</dbReference>
<keyword evidence="4" id="KW-1185">Reference proteome</keyword>
<proteinExistence type="predicted"/>
<dbReference type="Proteomes" id="UP000822688">
    <property type="component" value="Chromosome 6"/>
</dbReference>
<feature type="region of interest" description="Disordered" evidence="1">
    <location>
        <begin position="1"/>
        <end position="34"/>
    </location>
</feature>
<dbReference type="AlphaFoldDB" id="A0A8T0HAP8"/>
<comment type="caution">
    <text evidence="3">The sequence shown here is derived from an EMBL/GenBank/DDBJ whole genome shotgun (WGS) entry which is preliminary data.</text>
</comment>
<feature type="compositionally biased region" description="Basic and acidic residues" evidence="1">
    <location>
        <begin position="1"/>
        <end position="14"/>
    </location>
</feature>
<protein>
    <submittedName>
        <fullName evidence="3">Uncharacterized protein</fullName>
    </submittedName>
</protein>